<reference evidence="2" key="1">
    <citation type="submission" date="2014-09" db="EMBL/GenBank/DDBJ databases">
        <authorList>
            <person name="Magalhaes I.L.F."/>
            <person name="Oliveira U."/>
            <person name="Santos F.R."/>
            <person name="Vidigal T.H.D.A."/>
            <person name="Brescovit A.D."/>
            <person name="Santos A.J."/>
        </authorList>
    </citation>
    <scope>NUCLEOTIDE SEQUENCE</scope>
    <source>
        <tissue evidence="2">Shoot tissue taken approximately 20 cm above the soil surface</tissue>
    </source>
</reference>
<dbReference type="EMBL" id="GBRH01201058">
    <property type="protein sequence ID" value="JAD96837.1"/>
    <property type="molecule type" value="Transcribed_RNA"/>
</dbReference>
<feature type="compositionally biased region" description="Basic and acidic residues" evidence="1">
    <location>
        <begin position="39"/>
        <end position="52"/>
    </location>
</feature>
<feature type="region of interest" description="Disordered" evidence="1">
    <location>
        <begin position="39"/>
        <end position="63"/>
    </location>
</feature>
<sequence>MATETLPQTFPALSDVETLKQHAQNGSTLEIARLNKNRASEQRRLPEPDDLRANQVLKWSRRS</sequence>
<name>A0A0A9ELA6_ARUDO</name>
<proteinExistence type="predicted"/>
<protein>
    <submittedName>
        <fullName evidence="2">Uncharacterized protein</fullName>
    </submittedName>
</protein>
<organism evidence="2">
    <name type="scientific">Arundo donax</name>
    <name type="common">Giant reed</name>
    <name type="synonym">Donax arundinaceus</name>
    <dbReference type="NCBI Taxonomy" id="35708"/>
    <lineage>
        <taxon>Eukaryota</taxon>
        <taxon>Viridiplantae</taxon>
        <taxon>Streptophyta</taxon>
        <taxon>Embryophyta</taxon>
        <taxon>Tracheophyta</taxon>
        <taxon>Spermatophyta</taxon>
        <taxon>Magnoliopsida</taxon>
        <taxon>Liliopsida</taxon>
        <taxon>Poales</taxon>
        <taxon>Poaceae</taxon>
        <taxon>PACMAD clade</taxon>
        <taxon>Arundinoideae</taxon>
        <taxon>Arundineae</taxon>
        <taxon>Arundo</taxon>
    </lineage>
</organism>
<reference evidence="2" key="2">
    <citation type="journal article" date="2015" name="Data Brief">
        <title>Shoot transcriptome of the giant reed, Arundo donax.</title>
        <authorList>
            <person name="Barrero R.A."/>
            <person name="Guerrero F.D."/>
            <person name="Moolhuijzen P."/>
            <person name="Goolsby J.A."/>
            <person name="Tidwell J."/>
            <person name="Bellgard S.E."/>
            <person name="Bellgard M.I."/>
        </authorList>
    </citation>
    <scope>NUCLEOTIDE SEQUENCE</scope>
    <source>
        <tissue evidence="2">Shoot tissue taken approximately 20 cm above the soil surface</tissue>
    </source>
</reference>
<evidence type="ECO:0000256" key="1">
    <source>
        <dbReference type="SAM" id="MobiDB-lite"/>
    </source>
</evidence>
<accession>A0A0A9ELA6</accession>
<evidence type="ECO:0000313" key="2">
    <source>
        <dbReference type="EMBL" id="JAD96837.1"/>
    </source>
</evidence>
<dbReference type="AlphaFoldDB" id="A0A0A9ELA6"/>